<comment type="caution">
    <text evidence="1">The sequence shown here is derived from an EMBL/GenBank/DDBJ whole genome shotgun (WGS) entry which is preliminary data.</text>
</comment>
<evidence type="ECO:0000313" key="1">
    <source>
        <dbReference type="EMBL" id="KAI9901447.1"/>
    </source>
</evidence>
<keyword evidence="2" id="KW-1185">Reference proteome</keyword>
<dbReference type="Proteomes" id="UP001163324">
    <property type="component" value="Chromosome 3"/>
</dbReference>
<dbReference type="EMBL" id="CM047942">
    <property type="protein sequence ID" value="KAI9901447.1"/>
    <property type="molecule type" value="Genomic_DNA"/>
</dbReference>
<proteinExistence type="predicted"/>
<evidence type="ECO:0000313" key="2">
    <source>
        <dbReference type="Proteomes" id="UP001163324"/>
    </source>
</evidence>
<accession>A0ACC0V7I4</accession>
<name>A0ACC0V7I4_9HYPO</name>
<protein>
    <submittedName>
        <fullName evidence="1">Uncharacterized protein</fullName>
    </submittedName>
</protein>
<gene>
    <name evidence="1" type="ORF">N3K66_003264</name>
</gene>
<reference evidence="1" key="1">
    <citation type="submission" date="2022-10" db="EMBL/GenBank/DDBJ databases">
        <title>Complete Genome of Trichothecium roseum strain YXFP-22015, a Plant Pathogen Isolated from Citrus.</title>
        <authorList>
            <person name="Wang Y."/>
            <person name="Zhu L."/>
        </authorList>
    </citation>
    <scope>NUCLEOTIDE SEQUENCE</scope>
    <source>
        <strain evidence="1">YXFP-22015</strain>
    </source>
</reference>
<organism evidence="1 2">
    <name type="scientific">Trichothecium roseum</name>
    <dbReference type="NCBI Taxonomy" id="47278"/>
    <lineage>
        <taxon>Eukaryota</taxon>
        <taxon>Fungi</taxon>
        <taxon>Dikarya</taxon>
        <taxon>Ascomycota</taxon>
        <taxon>Pezizomycotina</taxon>
        <taxon>Sordariomycetes</taxon>
        <taxon>Hypocreomycetidae</taxon>
        <taxon>Hypocreales</taxon>
        <taxon>Hypocreales incertae sedis</taxon>
        <taxon>Trichothecium</taxon>
    </lineage>
</organism>
<sequence>MGGVQSSPVSQKPVNGVSPSLALWAADHDVSSETIAEAYGLGTKGNSMLLASDKDRVNHGLSEGVDIGKYIAIDCEMVGVGPGGHESALARVSIVDFHGKQVYDSYVKPQERVTNWRTAVSGISPKEMRFAREFKEVQTAVVNILKDRIVIGHDVKHDLEALKLKHSPREIRDTAKHDTFKKHGDGRKPALRVLAKKLLDVDIQSGAHSSLEDARVTMLLFRKHKSGFDVNHANRYAPQTAVAGMTKPKKPKKKGK</sequence>